<evidence type="ECO:0000313" key="2">
    <source>
        <dbReference type="EMBL" id="KAJ5095427.1"/>
    </source>
</evidence>
<protein>
    <submittedName>
        <fullName evidence="2">Uncharacterized protein</fullName>
    </submittedName>
</protein>
<evidence type="ECO:0000256" key="1">
    <source>
        <dbReference type="SAM" id="MobiDB-lite"/>
    </source>
</evidence>
<reference evidence="2" key="1">
    <citation type="submission" date="2022-11" db="EMBL/GenBank/DDBJ databases">
        <authorList>
            <person name="Petersen C."/>
        </authorList>
    </citation>
    <scope>NUCLEOTIDE SEQUENCE</scope>
    <source>
        <strain evidence="2">IBT 34128</strain>
    </source>
</reference>
<gene>
    <name evidence="2" type="ORF">NUU61_004783</name>
</gene>
<comment type="caution">
    <text evidence="2">The sequence shown here is derived from an EMBL/GenBank/DDBJ whole genome shotgun (WGS) entry which is preliminary data.</text>
</comment>
<sequence>MASEVPVQSPPTAAEAAQLVSERSHQVHNALNTTKTDSDAAPLEKERPATSAGEPEAAKPASETNPPVAEAKKEDPQTGEKRDIDSTAAPDAEDKDKSASEKPVESDAKKQKTDEPAKEANGTAPAAADTTNGQPKKAGRPKKDKVKDAVKKVVPTDSIGSRTRSRTKATT</sequence>
<feature type="compositionally biased region" description="Basic and acidic residues" evidence="1">
    <location>
        <begin position="92"/>
        <end position="118"/>
    </location>
</feature>
<dbReference type="AlphaFoldDB" id="A0A9W9F8A2"/>
<accession>A0A9W9F8A2</accession>
<feature type="region of interest" description="Disordered" evidence="1">
    <location>
        <begin position="1"/>
        <end position="171"/>
    </location>
</feature>
<name>A0A9W9F8A2_9EURO</name>
<dbReference type="GeneID" id="81394533"/>
<feature type="compositionally biased region" description="Basic and acidic residues" evidence="1">
    <location>
        <begin position="36"/>
        <end position="48"/>
    </location>
</feature>
<dbReference type="Proteomes" id="UP001141434">
    <property type="component" value="Unassembled WGS sequence"/>
</dbReference>
<reference evidence="2" key="2">
    <citation type="journal article" date="2023" name="IMA Fungus">
        <title>Comparative genomic study of the Penicillium genus elucidates a diverse pangenome and 15 lateral gene transfer events.</title>
        <authorList>
            <person name="Petersen C."/>
            <person name="Sorensen T."/>
            <person name="Nielsen M.R."/>
            <person name="Sondergaard T.E."/>
            <person name="Sorensen J.L."/>
            <person name="Fitzpatrick D.A."/>
            <person name="Frisvad J.C."/>
            <person name="Nielsen K.L."/>
        </authorList>
    </citation>
    <scope>NUCLEOTIDE SEQUENCE</scope>
    <source>
        <strain evidence="2">IBT 34128</strain>
    </source>
</reference>
<dbReference type="OrthoDB" id="4498621at2759"/>
<feature type="compositionally biased region" description="Basic and acidic residues" evidence="1">
    <location>
        <begin position="70"/>
        <end position="85"/>
    </location>
</feature>
<proteinExistence type="predicted"/>
<dbReference type="EMBL" id="JAPMSZ010000007">
    <property type="protein sequence ID" value="KAJ5095427.1"/>
    <property type="molecule type" value="Genomic_DNA"/>
</dbReference>
<keyword evidence="3" id="KW-1185">Reference proteome</keyword>
<dbReference type="RefSeq" id="XP_056510978.1">
    <property type="nucleotide sequence ID" value="XM_056655365.1"/>
</dbReference>
<evidence type="ECO:0000313" key="3">
    <source>
        <dbReference type="Proteomes" id="UP001141434"/>
    </source>
</evidence>
<organism evidence="2 3">
    <name type="scientific">Penicillium alfredii</name>
    <dbReference type="NCBI Taxonomy" id="1506179"/>
    <lineage>
        <taxon>Eukaryota</taxon>
        <taxon>Fungi</taxon>
        <taxon>Dikarya</taxon>
        <taxon>Ascomycota</taxon>
        <taxon>Pezizomycotina</taxon>
        <taxon>Eurotiomycetes</taxon>
        <taxon>Eurotiomycetidae</taxon>
        <taxon>Eurotiales</taxon>
        <taxon>Aspergillaceae</taxon>
        <taxon>Penicillium</taxon>
    </lineage>
</organism>